<dbReference type="EMBL" id="CAUYUJ010012335">
    <property type="protein sequence ID" value="CAK0833759.1"/>
    <property type="molecule type" value="Genomic_DNA"/>
</dbReference>
<keyword evidence="9" id="KW-1185">Reference proteome</keyword>
<feature type="non-terminal residue" evidence="8">
    <location>
        <position position="371"/>
    </location>
</feature>
<gene>
    <name evidence="8" type="ORF">PCOR1329_LOCUS31354</name>
</gene>
<dbReference type="PANTHER" id="PTHR14741:SF32">
    <property type="entry name" value="TRIMETHYLGUANOSINE SYNTHASE"/>
    <property type="match status" value="1"/>
</dbReference>
<name>A0ABN9SPF3_9DINO</name>
<reference evidence="8" key="1">
    <citation type="submission" date="2023-10" db="EMBL/GenBank/DDBJ databases">
        <authorList>
            <person name="Chen Y."/>
            <person name="Shah S."/>
            <person name="Dougan E. K."/>
            <person name="Thang M."/>
            <person name="Chan C."/>
        </authorList>
    </citation>
    <scope>NUCLEOTIDE SEQUENCE [LARGE SCALE GENOMIC DNA]</scope>
</reference>
<accession>A0ABN9SPF3</accession>
<comment type="catalytic activity">
    <reaction evidence="5">
        <text>a 5'-end (N(2),N(7)-dimethyl 5'-triphosphoguanosine)-ribonucleoside in snRNA + S-adenosyl-L-methionine = a 5'-end (N(2),N(2),N(7)-trimethyl 5'-triphosphoguanosine)-ribonucleoside in snRNA + S-adenosyl-L-homocysteine + H(+)</text>
        <dbReference type="Rhea" id="RHEA:78479"/>
        <dbReference type="Rhea" id="RHEA-COMP:19087"/>
        <dbReference type="Rhea" id="RHEA-COMP:19089"/>
        <dbReference type="ChEBI" id="CHEBI:15378"/>
        <dbReference type="ChEBI" id="CHEBI:57856"/>
        <dbReference type="ChEBI" id="CHEBI:59789"/>
        <dbReference type="ChEBI" id="CHEBI:167623"/>
        <dbReference type="ChEBI" id="CHEBI:172880"/>
    </reaction>
    <physiologicalReaction direction="left-to-right" evidence="5">
        <dbReference type="Rhea" id="RHEA:78480"/>
    </physiologicalReaction>
</comment>
<evidence type="ECO:0000256" key="1">
    <source>
        <dbReference type="ARBA" id="ARBA00018517"/>
    </source>
</evidence>
<evidence type="ECO:0000256" key="7">
    <source>
        <dbReference type="ARBA" id="ARBA00049790"/>
    </source>
</evidence>
<dbReference type="InterPro" id="IPR019012">
    <property type="entry name" value="RNA_cap_Gua-N2-MeTrfase"/>
</dbReference>
<dbReference type="Pfam" id="PF09445">
    <property type="entry name" value="Methyltransf_15"/>
    <property type="match status" value="1"/>
</dbReference>
<dbReference type="SUPFAM" id="SSF53335">
    <property type="entry name" value="S-adenosyl-L-methionine-dependent methyltransferases"/>
    <property type="match status" value="1"/>
</dbReference>
<evidence type="ECO:0000256" key="4">
    <source>
        <dbReference type="ARBA" id="ARBA00048740"/>
    </source>
</evidence>
<evidence type="ECO:0000256" key="6">
    <source>
        <dbReference type="ARBA" id="ARBA00049075"/>
    </source>
</evidence>
<organism evidence="8 9">
    <name type="scientific">Prorocentrum cordatum</name>
    <dbReference type="NCBI Taxonomy" id="2364126"/>
    <lineage>
        <taxon>Eukaryota</taxon>
        <taxon>Sar</taxon>
        <taxon>Alveolata</taxon>
        <taxon>Dinophyceae</taxon>
        <taxon>Prorocentrales</taxon>
        <taxon>Prorocentraceae</taxon>
        <taxon>Prorocentrum</taxon>
    </lineage>
</organism>
<evidence type="ECO:0000256" key="3">
    <source>
        <dbReference type="ARBA" id="ARBA00047418"/>
    </source>
</evidence>
<evidence type="ECO:0000256" key="2">
    <source>
        <dbReference type="ARBA" id="ARBA00025783"/>
    </source>
</evidence>
<dbReference type="PANTHER" id="PTHR14741">
    <property type="entry name" value="S-ADENOSYLMETHIONINE-DEPENDENT METHYLTRANSFERASE RELATED"/>
    <property type="match status" value="1"/>
</dbReference>
<comment type="similarity">
    <text evidence="2">Belongs to the methyltransferase superfamily. Trimethylguanosine synthase family.</text>
</comment>
<dbReference type="Proteomes" id="UP001189429">
    <property type="component" value="Unassembled WGS sequence"/>
</dbReference>
<protein>
    <recommendedName>
        <fullName evidence="1">Trimethylguanosine synthase</fullName>
    </recommendedName>
    <alternativeName>
        <fullName evidence="7">Cap-specific guanine-N(2) methyltransferase</fullName>
    </alternativeName>
</protein>
<feature type="non-terminal residue" evidence="8">
    <location>
        <position position="1"/>
    </location>
</feature>
<sequence>GDAGLDAIVRRYVARLTLKGSSCARQAPLLPESLAAGVCLGINRRGPECEAGLLGAAAAGSARGGGGSVCVLAVRETSLVHYTKRPGAVARGSGAGAASAAARDAAAALPGGPPPVEEKYWKRRFNYFSRFDEGVRMDVAAWFEVTPESVSRHIADRMPYGLVVDGTCGVGGNAIQFALSSQRVVAVDIDASRLEDAAHNACVYGVQDRIEFVHDDFIHWAETYQGPTVDAVFLSPPWGGPAHLDCECFSLRDVECPDIVRMFAAAASVSRRVALYLPRHQDLLEIVTLASSFGFSAVEVEKIFFQYPTPHLKLCIVWFTPEAALVPPPPPTAAKVVGPATQRRAARGDAESAPQPLACRAALAWLFSDLP</sequence>
<comment type="catalytic activity">
    <reaction evidence="3">
        <text>a 5'-end (N(2),N(7)-dimethyl 5'-triphosphoguanosine)-ribonucleoside in snoRNA + S-adenosyl-L-methionine = a 5'-end (N(2),N(2),N(7)-trimethyl 5'-triphosphoguanosine)-ribonucleoside in snoRNA + S-adenosyl-L-homocysteine + H(+)</text>
        <dbReference type="Rhea" id="RHEA:78507"/>
        <dbReference type="Rhea" id="RHEA-COMP:19088"/>
        <dbReference type="Rhea" id="RHEA-COMP:19090"/>
        <dbReference type="ChEBI" id="CHEBI:15378"/>
        <dbReference type="ChEBI" id="CHEBI:57856"/>
        <dbReference type="ChEBI" id="CHEBI:59789"/>
        <dbReference type="ChEBI" id="CHEBI:167623"/>
        <dbReference type="ChEBI" id="CHEBI:172880"/>
    </reaction>
    <physiologicalReaction direction="left-to-right" evidence="3">
        <dbReference type="Rhea" id="RHEA:78508"/>
    </physiologicalReaction>
</comment>
<evidence type="ECO:0000313" key="9">
    <source>
        <dbReference type="Proteomes" id="UP001189429"/>
    </source>
</evidence>
<dbReference type="Gene3D" id="3.40.50.150">
    <property type="entry name" value="Vaccinia Virus protein VP39"/>
    <property type="match status" value="1"/>
</dbReference>
<proteinExistence type="inferred from homology"/>
<dbReference type="CDD" id="cd02440">
    <property type="entry name" value="AdoMet_MTases"/>
    <property type="match status" value="1"/>
</dbReference>
<dbReference type="InterPro" id="IPR029063">
    <property type="entry name" value="SAM-dependent_MTases_sf"/>
</dbReference>
<comment type="catalytic activity">
    <reaction evidence="6">
        <text>a 5'-end (N(7)-methyl 5'-triphosphoguanosine)-ribonucleoside in snRNA + S-adenosyl-L-methionine = a 5'-end (N(2),N(7)-dimethyl 5'-triphosphoguanosine)-ribonucleoside in snRNA + S-adenosyl-L-homocysteine + H(+)</text>
        <dbReference type="Rhea" id="RHEA:78471"/>
        <dbReference type="Rhea" id="RHEA-COMP:19085"/>
        <dbReference type="Rhea" id="RHEA-COMP:19087"/>
        <dbReference type="ChEBI" id="CHEBI:15378"/>
        <dbReference type="ChEBI" id="CHEBI:57856"/>
        <dbReference type="ChEBI" id="CHEBI:59789"/>
        <dbReference type="ChEBI" id="CHEBI:156461"/>
        <dbReference type="ChEBI" id="CHEBI:172880"/>
    </reaction>
    <physiologicalReaction direction="left-to-right" evidence="6">
        <dbReference type="Rhea" id="RHEA:78472"/>
    </physiologicalReaction>
</comment>
<comment type="catalytic activity">
    <reaction evidence="4">
        <text>a 5'-end (N(7)-methyl 5'-triphosphoguanosine)-ribonucleoside in snoRNA + S-adenosyl-L-methionine = a 5'-end (N(2),N(7)-dimethyl 5'-triphosphoguanosine)-ribonucleoside in snoRNA + S-adenosyl-L-homocysteine + H(+)</text>
        <dbReference type="Rhea" id="RHEA:78475"/>
        <dbReference type="Rhea" id="RHEA-COMP:19086"/>
        <dbReference type="Rhea" id="RHEA-COMP:19088"/>
        <dbReference type="ChEBI" id="CHEBI:15378"/>
        <dbReference type="ChEBI" id="CHEBI:57856"/>
        <dbReference type="ChEBI" id="CHEBI:59789"/>
        <dbReference type="ChEBI" id="CHEBI:156461"/>
        <dbReference type="ChEBI" id="CHEBI:172880"/>
    </reaction>
    <physiologicalReaction direction="left-to-right" evidence="4">
        <dbReference type="Rhea" id="RHEA:78476"/>
    </physiologicalReaction>
</comment>
<comment type="caution">
    <text evidence="8">The sequence shown here is derived from an EMBL/GenBank/DDBJ whole genome shotgun (WGS) entry which is preliminary data.</text>
</comment>
<evidence type="ECO:0000256" key="5">
    <source>
        <dbReference type="ARBA" id="ARBA00048763"/>
    </source>
</evidence>
<evidence type="ECO:0000313" key="8">
    <source>
        <dbReference type="EMBL" id="CAK0833759.1"/>
    </source>
</evidence>